<proteinExistence type="predicted"/>
<dbReference type="EMBL" id="JASBWS010000061">
    <property type="protein sequence ID" value="KAJ9102899.1"/>
    <property type="molecule type" value="Genomic_DNA"/>
</dbReference>
<protein>
    <submittedName>
        <fullName evidence="1">Uncharacterized protein</fullName>
    </submittedName>
</protein>
<name>A0ACC2VV68_9TREE</name>
<gene>
    <name evidence="1" type="ORF">QFC20_004865</name>
</gene>
<keyword evidence="2" id="KW-1185">Reference proteome</keyword>
<dbReference type="Proteomes" id="UP001230649">
    <property type="component" value="Unassembled WGS sequence"/>
</dbReference>
<evidence type="ECO:0000313" key="2">
    <source>
        <dbReference type="Proteomes" id="UP001230649"/>
    </source>
</evidence>
<comment type="caution">
    <text evidence="1">The sequence shown here is derived from an EMBL/GenBank/DDBJ whole genome shotgun (WGS) entry which is preliminary data.</text>
</comment>
<accession>A0ACC2VV68</accession>
<evidence type="ECO:0000313" key="1">
    <source>
        <dbReference type="EMBL" id="KAJ9102899.1"/>
    </source>
</evidence>
<reference evidence="1" key="1">
    <citation type="submission" date="2023-04" db="EMBL/GenBank/DDBJ databases">
        <title>Draft Genome sequencing of Naganishia species isolated from polar environments using Oxford Nanopore Technology.</title>
        <authorList>
            <person name="Leo P."/>
            <person name="Venkateswaran K."/>
        </authorList>
    </citation>
    <scope>NUCLEOTIDE SEQUENCE</scope>
    <source>
        <strain evidence="1">MNA-CCFEE 5262</strain>
    </source>
</reference>
<sequence>MTAYAFRTVLDLPSVVGVDKMMDFILNKSLYSLPDWTPAQMRLEVARLLKDTVIRCEELFAGLLAAFDQTKEGKDFAKGDPITQAWVKEFRRRKRYSTKREKMTSLYAIRELWGDKWYHDFGWTNEVATNDATLAGAVRALAKARDKEMWRERLSATDVPFRPNGELSAGGAGTRRYADLEAEEGRKDEPDHGQNGVEEQVSGDEGDEADQGELESRQARATGERADTTEERTDDAIERVEDPIHFDMNVAANDTSSGSGALQADSTARDKEATMVPEDNLGGNPDQGLDQDQYDNQRRKQSRTNTRNKTRVKSKTRTKTRNASKTERDESSRRNEDSEVEGEEDLPEMDIEEGEGDLGLGTQENKAPCCESIEAVAANGSRAIPAHFSAIRSASLATRRLPLQTVRTMTGTAGTDKTPKDFTDSAPGGMSTSNNPDEIPADAKALEPDAGEEAKKKEEAGMDTLPTIT</sequence>
<organism evidence="1 2">
    <name type="scientific">Naganishia adeliensis</name>
    <dbReference type="NCBI Taxonomy" id="92952"/>
    <lineage>
        <taxon>Eukaryota</taxon>
        <taxon>Fungi</taxon>
        <taxon>Dikarya</taxon>
        <taxon>Basidiomycota</taxon>
        <taxon>Agaricomycotina</taxon>
        <taxon>Tremellomycetes</taxon>
        <taxon>Filobasidiales</taxon>
        <taxon>Filobasidiaceae</taxon>
        <taxon>Naganishia</taxon>
    </lineage>
</organism>